<dbReference type="AlphaFoldDB" id="A0A8J3DAL8"/>
<comment type="caution">
    <text evidence="1">The sequence shown here is derived from an EMBL/GenBank/DDBJ whole genome shotgun (WGS) entry which is preliminary data.</text>
</comment>
<reference evidence="1" key="2">
    <citation type="submission" date="2020-09" db="EMBL/GenBank/DDBJ databases">
        <authorList>
            <person name="Sun Q."/>
            <person name="Kim S."/>
        </authorList>
    </citation>
    <scope>NUCLEOTIDE SEQUENCE</scope>
    <source>
        <strain evidence="1">KCTC 12870</strain>
    </source>
</reference>
<gene>
    <name evidence="1" type="ORF">GCM10007047_09460</name>
</gene>
<dbReference type="Proteomes" id="UP000642829">
    <property type="component" value="Unassembled WGS sequence"/>
</dbReference>
<dbReference type="RefSeq" id="WP_189512371.1">
    <property type="nucleotide sequence ID" value="NZ_BMXG01000004.1"/>
</dbReference>
<accession>A0A8J3DAL8</accession>
<sequence length="134" mass="15355">MRISGLIFIFSLAFALLFSGCRNGPLELAGEPGEEAMYLSGRYYVEYGRLPADVDEIKQFCRKNNIVIDFDSYKVLIWERDSDGYLLKLGRSSPITNAFDTDQGLYVEIPVDDEMFSEMTDPQFQKSVEEKLKK</sequence>
<keyword evidence="2" id="KW-1185">Reference proteome</keyword>
<evidence type="ECO:0000313" key="2">
    <source>
        <dbReference type="Proteomes" id="UP000642829"/>
    </source>
</evidence>
<name>A0A8J3DAL8_9BACT</name>
<evidence type="ECO:0000313" key="1">
    <source>
        <dbReference type="EMBL" id="GHB95726.1"/>
    </source>
</evidence>
<dbReference type="EMBL" id="BMXG01000004">
    <property type="protein sequence ID" value="GHB95726.1"/>
    <property type="molecule type" value="Genomic_DNA"/>
</dbReference>
<proteinExistence type="predicted"/>
<organism evidence="1 2">
    <name type="scientific">Cerasicoccus arenae</name>
    <dbReference type="NCBI Taxonomy" id="424488"/>
    <lineage>
        <taxon>Bacteria</taxon>
        <taxon>Pseudomonadati</taxon>
        <taxon>Verrucomicrobiota</taxon>
        <taxon>Opitutia</taxon>
        <taxon>Puniceicoccales</taxon>
        <taxon>Cerasicoccaceae</taxon>
        <taxon>Cerasicoccus</taxon>
    </lineage>
</organism>
<protein>
    <submittedName>
        <fullName evidence="1">Uncharacterized protein</fullName>
    </submittedName>
</protein>
<reference evidence="1" key="1">
    <citation type="journal article" date="2014" name="Int. J. Syst. Evol. Microbiol.">
        <title>Complete genome sequence of Corynebacterium casei LMG S-19264T (=DSM 44701T), isolated from a smear-ripened cheese.</title>
        <authorList>
            <consortium name="US DOE Joint Genome Institute (JGI-PGF)"/>
            <person name="Walter F."/>
            <person name="Albersmeier A."/>
            <person name="Kalinowski J."/>
            <person name="Ruckert C."/>
        </authorList>
    </citation>
    <scope>NUCLEOTIDE SEQUENCE</scope>
    <source>
        <strain evidence="1">KCTC 12870</strain>
    </source>
</reference>
<dbReference type="PROSITE" id="PS51257">
    <property type="entry name" value="PROKAR_LIPOPROTEIN"/>
    <property type="match status" value="1"/>
</dbReference>